<evidence type="ECO:0000256" key="1">
    <source>
        <dbReference type="SAM" id="MobiDB-lite"/>
    </source>
</evidence>
<evidence type="ECO:0000256" key="2">
    <source>
        <dbReference type="SAM" id="Phobius"/>
    </source>
</evidence>
<keyword evidence="2" id="KW-1133">Transmembrane helix</keyword>
<gene>
    <name evidence="3" type="ORF">CYCCA115_LOCUS4144</name>
</gene>
<dbReference type="PANTHER" id="PTHR37471">
    <property type="entry name" value="UNNAMED PRODUCT"/>
    <property type="match status" value="1"/>
</dbReference>
<evidence type="ECO:0008006" key="5">
    <source>
        <dbReference type="Google" id="ProtNLM"/>
    </source>
</evidence>
<protein>
    <recommendedName>
        <fullName evidence="5">AB hydrolase-1 domain-containing protein</fullName>
    </recommendedName>
</protein>
<comment type="caution">
    <text evidence="3">The sequence shown here is derived from an EMBL/GenBank/DDBJ whole genome shotgun (WGS) entry which is preliminary data.</text>
</comment>
<proteinExistence type="predicted"/>
<evidence type="ECO:0000313" key="4">
    <source>
        <dbReference type="Proteomes" id="UP001295423"/>
    </source>
</evidence>
<keyword evidence="4" id="KW-1185">Reference proteome</keyword>
<keyword evidence="2" id="KW-0812">Transmembrane</keyword>
<feature type="transmembrane region" description="Helical" evidence="2">
    <location>
        <begin position="112"/>
        <end position="131"/>
    </location>
</feature>
<sequence>MNKAIKRSFRGRRTSKVPATVECNADNGIRYYSRRFSNTIHSKDLPMELDAVGLWSPWTLLWFCLFSVAPLAHMYILLMLLRDLCVSFPESIYVPLQLYVPFLARLADRMKGASWIVDFWCVIEALFFIAFKLKYRYLQSRDPLEASLSAAPMYDPEDRKILWDRIIELEKDDLGAFISGWFFDESIENISRYDVCDFLCWCMFDGRNQEHLTSLEYHELESLVEDIEYRISIQLYGAQTEVENKEVDDGESASTDRFEKSRKEPRILSPRRWRMHSEDALTTNSETSSYSTTLYSLPKKNFRFQVDIHREEPTFFSNLYESYKQRYEQYRSLVENSDFHPVKDFRTYLNDRAQQADESARATAHNMYERIIQSGSQVDKQIAALSHATSTQLAEAWNSVKGMKERLETANFLSQKREALMQQLRGNRAMLDRMREMPYAVPSKQMAALMRKITEVYDSLDRVEHLARDGFASATGALAAGKPIFTNREPQRYAKYSFDPLLSVKTFPLGFHLLVLGLTEIPMRVMLGNRGFEKRFIGPLGYYFHPGDVKSQSLKEGGDKVPIVFVHGIGIGLLPYVKLVDCFLKSGRPIFLPEIPYVSGFRPWLSSTSVLTPTVVASTLTAMLATHGYASGVFVGHSYGTSWLSYACKYATNAVAAILFLDPICFCLHTPRLTKNFVYHTPDPGTITYMVRTDMMVNWTIQRAFPWIWITLFIEQIQVPCTVFLSDKDALVPAERMENYFKSKGVPICDAGSVDRGFFDTSGDFNACIFRGSVHGDFTDHPHLLPPIAEACDSLCCRVEEMRKTPMTRS</sequence>
<reference evidence="3" key="1">
    <citation type="submission" date="2023-08" db="EMBL/GenBank/DDBJ databases">
        <authorList>
            <person name="Audoor S."/>
            <person name="Bilcke G."/>
        </authorList>
    </citation>
    <scope>NUCLEOTIDE SEQUENCE</scope>
</reference>
<dbReference type="Proteomes" id="UP001295423">
    <property type="component" value="Unassembled WGS sequence"/>
</dbReference>
<dbReference type="Gene3D" id="3.40.50.1820">
    <property type="entry name" value="alpha/beta hydrolase"/>
    <property type="match status" value="1"/>
</dbReference>
<accession>A0AAD2CSC2</accession>
<dbReference type="InterPro" id="IPR029058">
    <property type="entry name" value="AB_hydrolase_fold"/>
</dbReference>
<dbReference type="EMBL" id="CAKOGP040000391">
    <property type="protein sequence ID" value="CAJ1934807.1"/>
    <property type="molecule type" value="Genomic_DNA"/>
</dbReference>
<organism evidence="3 4">
    <name type="scientific">Cylindrotheca closterium</name>
    <dbReference type="NCBI Taxonomy" id="2856"/>
    <lineage>
        <taxon>Eukaryota</taxon>
        <taxon>Sar</taxon>
        <taxon>Stramenopiles</taxon>
        <taxon>Ochrophyta</taxon>
        <taxon>Bacillariophyta</taxon>
        <taxon>Bacillariophyceae</taxon>
        <taxon>Bacillariophycidae</taxon>
        <taxon>Bacillariales</taxon>
        <taxon>Bacillariaceae</taxon>
        <taxon>Cylindrotheca</taxon>
    </lineage>
</organism>
<feature type="compositionally biased region" description="Basic and acidic residues" evidence="1">
    <location>
        <begin position="254"/>
        <end position="264"/>
    </location>
</feature>
<dbReference type="SUPFAM" id="SSF53474">
    <property type="entry name" value="alpha/beta-Hydrolases"/>
    <property type="match status" value="1"/>
</dbReference>
<name>A0AAD2CSC2_9STRA</name>
<feature type="region of interest" description="Disordered" evidence="1">
    <location>
        <begin position="244"/>
        <end position="264"/>
    </location>
</feature>
<keyword evidence="2" id="KW-0472">Membrane</keyword>
<feature type="transmembrane region" description="Helical" evidence="2">
    <location>
        <begin position="60"/>
        <end position="81"/>
    </location>
</feature>
<dbReference type="AlphaFoldDB" id="A0AAD2CSC2"/>
<dbReference type="PANTHER" id="PTHR37471:SF1">
    <property type="entry name" value="AB HYDROLASE-1 DOMAIN-CONTAINING PROTEIN"/>
    <property type="match status" value="1"/>
</dbReference>
<evidence type="ECO:0000313" key="3">
    <source>
        <dbReference type="EMBL" id="CAJ1934807.1"/>
    </source>
</evidence>